<name>A0A7J8JI55_ROUAE</name>
<sequence>MMLFKCINIIFPMKPWVPVATDKHKPATRELRLLTVFAPCLFIAQTFTSNYVDCGFQHKRQSLSPTPPGSQPGARGTAGGQPIVPYARSPGTGVGLAPCGPRGRMPRGAEGHGVKRELSFKGRAGARRAKTAERAFTAEVTRKRI</sequence>
<reference evidence="2 3" key="1">
    <citation type="journal article" date="2020" name="Nature">
        <title>Six reference-quality genomes reveal evolution of bat adaptations.</title>
        <authorList>
            <person name="Jebb D."/>
            <person name="Huang Z."/>
            <person name="Pippel M."/>
            <person name="Hughes G.M."/>
            <person name="Lavrichenko K."/>
            <person name="Devanna P."/>
            <person name="Winkler S."/>
            <person name="Jermiin L.S."/>
            <person name="Skirmuntt E.C."/>
            <person name="Katzourakis A."/>
            <person name="Burkitt-Gray L."/>
            <person name="Ray D.A."/>
            <person name="Sullivan K.A.M."/>
            <person name="Roscito J.G."/>
            <person name="Kirilenko B.M."/>
            <person name="Davalos L.M."/>
            <person name="Corthals A.P."/>
            <person name="Power M.L."/>
            <person name="Jones G."/>
            <person name="Ransome R.D."/>
            <person name="Dechmann D.K.N."/>
            <person name="Locatelli A.G."/>
            <person name="Puechmaille S.J."/>
            <person name="Fedrigo O."/>
            <person name="Jarvis E.D."/>
            <person name="Hiller M."/>
            <person name="Vernes S.C."/>
            <person name="Myers E.W."/>
            <person name="Teeling E.C."/>
        </authorList>
    </citation>
    <scope>NUCLEOTIDE SEQUENCE [LARGE SCALE GENOMIC DNA]</scope>
    <source>
        <strain evidence="2">MRouAeg1</strain>
        <tissue evidence="2">Muscle</tissue>
    </source>
</reference>
<evidence type="ECO:0000256" key="1">
    <source>
        <dbReference type="SAM" id="MobiDB-lite"/>
    </source>
</evidence>
<keyword evidence="3" id="KW-1185">Reference proteome</keyword>
<comment type="caution">
    <text evidence="2">The sequence shown here is derived from an EMBL/GenBank/DDBJ whole genome shotgun (WGS) entry which is preliminary data.</text>
</comment>
<proteinExistence type="predicted"/>
<gene>
    <name evidence="2" type="ORF">HJG63_010378</name>
</gene>
<dbReference type="EMBL" id="JACASE010000002">
    <property type="protein sequence ID" value="KAF6496150.1"/>
    <property type="molecule type" value="Genomic_DNA"/>
</dbReference>
<evidence type="ECO:0000313" key="2">
    <source>
        <dbReference type="EMBL" id="KAF6496150.1"/>
    </source>
</evidence>
<feature type="region of interest" description="Disordered" evidence="1">
    <location>
        <begin position="58"/>
        <end position="114"/>
    </location>
</feature>
<dbReference type="AlphaFoldDB" id="A0A7J8JI55"/>
<evidence type="ECO:0000313" key="3">
    <source>
        <dbReference type="Proteomes" id="UP000593571"/>
    </source>
</evidence>
<protein>
    <submittedName>
        <fullName evidence="2">Uncharacterized protein</fullName>
    </submittedName>
</protein>
<organism evidence="2 3">
    <name type="scientific">Rousettus aegyptiacus</name>
    <name type="common">Egyptian fruit bat</name>
    <name type="synonym">Pteropus aegyptiacus</name>
    <dbReference type="NCBI Taxonomy" id="9407"/>
    <lineage>
        <taxon>Eukaryota</taxon>
        <taxon>Metazoa</taxon>
        <taxon>Chordata</taxon>
        <taxon>Craniata</taxon>
        <taxon>Vertebrata</taxon>
        <taxon>Euteleostomi</taxon>
        <taxon>Mammalia</taxon>
        <taxon>Eutheria</taxon>
        <taxon>Laurasiatheria</taxon>
        <taxon>Chiroptera</taxon>
        <taxon>Yinpterochiroptera</taxon>
        <taxon>Pteropodoidea</taxon>
        <taxon>Pteropodidae</taxon>
        <taxon>Rousettinae</taxon>
        <taxon>Rousettus</taxon>
    </lineage>
</organism>
<accession>A0A7J8JI55</accession>
<dbReference type="Proteomes" id="UP000593571">
    <property type="component" value="Unassembled WGS sequence"/>
</dbReference>